<reference evidence="1" key="1">
    <citation type="submission" date="2014-09" db="EMBL/GenBank/DDBJ databases">
        <authorList>
            <person name="Magalhaes I.L.F."/>
            <person name="Oliveira U."/>
            <person name="Santos F.R."/>
            <person name="Vidigal T.H.D.A."/>
            <person name="Brescovit A.D."/>
            <person name="Santos A.J."/>
        </authorList>
    </citation>
    <scope>NUCLEOTIDE SEQUENCE</scope>
    <source>
        <tissue evidence="1">Shoot tissue taken approximately 20 cm above the soil surface</tissue>
    </source>
</reference>
<name>A0A0A9AU82_ARUDO</name>
<sequence length="27" mass="3011">MRQELPPAVKGRDVMAWPLGSSSLVRE</sequence>
<reference evidence="1" key="2">
    <citation type="journal article" date="2015" name="Data Brief">
        <title>Shoot transcriptome of the giant reed, Arundo donax.</title>
        <authorList>
            <person name="Barrero R.A."/>
            <person name="Guerrero F.D."/>
            <person name="Moolhuijzen P."/>
            <person name="Goolsby J.A."/>
            <person name="Tidwell J."/>
            <person name="Bellgard S.E."/>
            <person name="Bellgard M.I."/>
        </authorList>
    </citation>
    <scope>NUCLEOTIDE SEQUENCE</scope>
    <source>
        <tissue evidence="1">Shoot tissue taken approximately 20 cm above the soil surface</tissue>
    </source>
</reference>
<accession>A0A0A9AU82</accession>
<protein>
    <submittedName>
        <fullName evidence="1">Uncharacterized protein</fullName>
    </submittedName>
</protein>
<proteinExistence type="predicted"/>
<dbReference type="EMBL" id="GBRH01243229">
    <property type="protein sequence ID" value="JAD54666.1"/>
    <property type="molecule type" value="Transcribed_RNA"/>
</dbReference>
<organism evidence="1">
    <name type="scientific">Arundo donax</name>
    <name type="common">Giant reed</name>
    <name type="synonym">Donax arundinaceus</name>
    <dbReference type="NCBI Taxonomy" id="35708"/>
    <lineage>
        <taxon>Eukaryota</taxon>
        <taxon>Viridiplantae</taxon>
        <taxon>Streptophyta</taxon>
        <taxon>Embryophyta</taxon>
        <taxon>Tracheophyta</taxon>
        <taxon>Spermatophyta</taxon>
        <taxon>Magnoliopsida</taxon>
        <taxon>Liliopsida</taxon>
        <taxon>Poales</taxon>
        <taxon>Poaceae</taxon>
        <taxon>PACMAD clade</taxon>
        <taxon>Arundinoideae</taxon>
        <taxon>Arundineae</taxon>
        <taxon>Arundo</taxon>
    </lineage>
</organism>
<dbReference type="AlphaFoldDB" id="A0A0A9AU82"/>
<evidence type="ECO:0000313" key="1">
    <source>
        <dbReference type="EMBL" id="JAD54666.1"/>
    </source>
</evidence>